<feature type="repeat" description="PPR" evidence="2">
    <location>
        <begin position="318"/>
        <end position="352"/>
    </location>
</feature>
<dbReference type="Pfam" id="PF13041">
    <property type="entry name" value="PPR_2"/>
    <property type="match status" value="1"/>
</dbReference>
<feature type="repeat" description="PPR" evidence="2">
    <location>
        <begin position="180"/>
        <end position="214"/>
    </location>
</feature>
<proteinExistence type="predicted"/>
<dbReference type="PANTHER" id="PTHR47926:SF540">
    <property type="entry name" value="PENTATRICOPEPTIDE REPEAT-CONTAINING PROTEIN"/>
    <property type="match status" value="1"/>
</dbReference>
<dbReference type="FunFam" id="1.25.40.10:FF:000348">
    <property type="entry name" value="Pentatricopeptide repeat-containing protein chloroplastic"/>
    <property type="match status" value="1"/>
</dbReference>
<evidence type="ECO:0000256" key="1">
    <source>
        <dbReference type="ARBA" id="ARBA00022737"/>
    </source>
</evidence>
<dbReference type="AlphaFoldDB" id="A0A7I8K3Z2"/>
<dbReference type="GO" id="GO:0009451">
    <property type="term" value="P:RNA modification"/>
    <property type="evidence" value="ECO:0007669"/>
    <property type="project" value="InterPro"/>
</dbReference>
<dbReference type="Pfam" id="PF20430">
    <property type="entry name" value="Eplus_motif"/>
    <property type="match status" value="1"/>
</dbReference>
<feature type="repeat" description="PPR" evidence="2">
    <location>
        <begin position="251"/>
        <end position="281"/>
    </location>
</feature>
<dbReference type="FunFam" id="1.25.40.10:FF:000184">
    <property type="entry name" value="Pentatricopeptide repeat-containing protein, chloroplastic"/>
    <property type="match status" value="1"/>
</dbReference>
<dbReference type="InterPro" id="IPR046849">
    <property type="entry name" value="E2_motif"/>
</dbReference>
<evidence type="ECO:0000256" key="2">
    <source>
        <dbReference type="PROSITE-ProRule" id="PRU00708"/>
    </source>
</evidence>
<reference evidence="3" key="1">
    <citation type="submission" date="2020-02" db="EMBL/GenBank/DDBJ databases">
        <authorList>
            <person name="Scholz U."/>
            <person name="Mascher M."/>
            <person name="Fiebig A."/>
        </authorList>
    </citation>
    <scope>NUCLEOTIDE SEQUENCE</scope>
</reference>
<dbReference type="GO" id="GO:0003723">
    <property type="term" value="F:RNA binding"/>
    <property type="evidence" value="ECO:0007669"/>
    <property type="project" value="InterPro"/>
</dbReference>
<dbReference type="Pfam" id="PF20431">
    <property type="entry name" value="E_motif"/>
    <property type="match status" value="1"/>
</dbReference>
<accession>A0A7I8K3Z2</accession>
<evidence type="ECO:0000313" key="4">
    <source>
        <dbReference type="Proteomes" id="UP000663760"/>
    </source>
</evidence>
<dbReference type="InterPro" id="IPR046960">
    <property type="entry name" value="PPR_At4g14850-like_plant"/>
</dbReference>
<keyword evidence="1" id="KW-0677">Repeat</keyword>
<gene>
    <name evidence="3" type="ORF">SI8410_02003119</name>
</gene>
<organism evidence="3 4">
    <name type="scientific">Spirodela intermedia</name>
    <name type="common">Intermediate duckweed</name>
    <dbReference type="NCBI Taxonomy" id="51605"/>
    <lineage>
        <taxon>Eukaryota</taxon>
        <taxon>Viridiplantae</taxon>
        <taxon>Streptophyta</taxon>
        <taxon>Embryophyta</taxon>
        <taxon>Tracheophyta</taxon>
        <taxon>Spermatophyta</taxon>
        <taxon>Magnoliopsida</taxon>
        <taxon>Liliopsida</taxon>
        <taxon>Araceae</taxon>
        <taxon>Lemnoideae</taxon>
        <taxon>Spirodela</taxon>
    </lineage>
</organism>
<dbReference type="InterPro" id="IPR046848">
    <property type="entry name" value="E_motif"/>
</dbReference>
<dbReference type="InterPro" id="IPR002885">
    <property type="entry name" value="PPR_rpt"/>
</dbReference>
<protein>
    <submittedName>
        <fullName evidence="3">Uncharacterized protein</fullName>
    </submittedName>
</protein>
<evidence type="ECO:0000313" key="3">
    <source>
        <dbReference type="EMBL" id="CAA7391920.1"/>
    </source>
</evidence>
<feature type="repeat" description="PPR" evidence="2">
    <location>
        <begin position="283"/>
        <end position="317"/>
    </location>
</feature>
<dbReference type="OrthoDB" id="185373at2759"/>
<dbReference type="PROSITE" id="PS51375">
    <property type="entry name" value="PPR"/>
    <property type="match status" value="5"/>
</dbReference>
<dbReference type="Pfam" id="PF01535">
    <property type="entry name" value="PPR"/>
    <property type="match status" value="5"/>
</dbReference>
<name>A0A7I8K3Z2_SPIIN</name>
<feature type="repeat" description="PPR" evidence="2">
    <location>
        <begin position="149"/>
        <end position="179"/>
    </location>
</feature>
<dbReference type="SUPFAM" id="SSF48452">
    <property type="entry name" value="TPR-like"/>
    <property type="match status" value="1"/>
</dbReference>
<dbReference type="InterPro" id="IPR011990">
    <property type="entry name" value="TPR-like_helical_dom_sf"/>
</dbReference>
<sequence length="501" mass="54497">MNSVRQLQAHALRQGLDLTHILVSKLLELPDVGYARRLLESAGAAAASVFLYNKILQACSANGLHLQGVALYAAMCRRARAPNPHSFTFLFAACAAVPAPAAGRAAHAQLVKLGLPMDAYVSTSLLDMYAKSGLLPQARQVFDGMPHRDTPAWNSIIGGHAKAGELAAARALFEAMPMRNVVSWTSMVSGYAQNCQYEEAVAIFTRMWAEGEAKPNEVTVASVLPACANLCALELGKKVELYAMENGFTKNLFVSNALLEMYAKCGSIERARELFEEMGERRNLCSWNSMIMGLAVHGGWNQALELFHKMRAKGVVPDDITFVGVLQACTHGGLVDQGRRFFGSMVDFSLSPKLQHYGCMVDLLGRAGLLQEAYSLVQSMPMSPDSVIWGALLGACSFHGEVELAETAAGFLFELEPWNPGNYVILSNIYASSGRWEGVARAWRKMKLVQRKKAAGCSSIEIDGGLHKFLVGDKSHPMSHQIYAVVDLLLAHMTSVPHPPL</sequence>
<dbReference type="EMBL" id="LR746265">
    <property type="protein sequence ID" value="CAA7391920.1"/>
    <property type="molecule type" value="Genomic_DNA"/>
</dbReference>
<dbReference type="NCBIfam" id="TIGR00756">
    <property type="entry name" value="PPR"/>
    <property type="match status" value="4"/>
</dbReference>
<dbReference type="PANTHER" id="PTHR47926">
    <property type="entry name" value="PENTATRICOPEPTIDE REPEAT-CONTAINING PROTEIN"/>
    <property type="match status" value="1"/>
</dbReference>
<dbReference type="Proteomes" id="UP000663760">
    <property type="component" value="Chromosome 2"/>
</dbReference>
<keyword evidence="4" id="KW-1185">Reference proteome</keyword>
<dbReference type="Gene3D" id="1.25.40.10">
    <property type="entry name" value="Tetratricopeptide repeat domain"/>
    <property type="match status" value="3"/>
</dbReference>